<dbReference type="AlphaFoldDB" id="U4LIP1"/>
<reference evidence="1 2" key="1">
    <citation type="journal article" date="2013" name="PLoS Genet.">
        <title>The genome and development-dependent transcriptomes of Pyronema confluens: a window into fungal evolution.</title>
        <authorList>
            <person name="Traeger S."/>
            <person name="Altegoer F."/>
            <person name="Freitag M."/>
            <person name="Gabaldon T."/>
            <person name="Kempken F."/>
            <person name="Kumar A."/>
            <person name="Marcet-Houben M."/>
            <person name="Poggeler S."/>
            <person name="Stajich J.E."/>
            <person name="Nowrousian M."/>
        </authorList>
    </citation>
    <scope>NUCLEOTIDE SEQUENCE [LARGE SCALE GENOMIC DNA]</scope>
    <source>
        <strain evidence="2">CBS 100304</strain>
        <tissue evidence="1">Vegetative mycelium</tissue>
    </source>
</reference>
<dbReference type="Proteomes" id="UP000018144">
    <property type="component" value="Unassembled WGS sequence"/>
</dbReference>
<protein>
    <submittedName>
        <fullName evidence="1">Uncharacterized protein</fullName>
    </submittedName>
</protein>
<dbReference type="EMBL" id="HF935702">
    <property type="protein sequence ID" value="CCX31964.1"/>
    <property type="molecule type" value="Genomic_DNA"/>
</dbReference>
<sequence length="32" mass="3671">MQLASNRPVFYPCFIDIFYPPSLIPHPSSGEF</sequence>
<organism evidence="1 2">
    <name type="scientific">Pyronema omphalodes (strain CBS 100304)</name>
    <name type="common">Pyronema confluens</name>
    <dbReference type="NCBI Taxonomy" id="1076935"/>
    <lineage>
        <taxon>Eukaryota</taxon>
        <taxon>Fungi</taxon>
        <taxon>Dikarya</taxon>
        <taxon>Ascomycota</taxon>
        <taxon>Pezizomycotina</taxon>
        <taxon>Pezizomycetes</taxon>
        <taxon>Pezizales</taxon>
        <taxon>Pyronemataceae</taxon>
        <taxon>Pyronema</taxon>
    </lineage>
</organism>
<name>U4LIP1_PYROM</name>
<keyword evidence="2" id="KW-1185">Reference proteome</keyword>
<evidence type="ECO:0000313" key="2">
    <source>
        <dbReference type="Proteomes" id="UP000018144"/>
    </source>
</evidence>
<evidence type="ECO:0000313" key="1">
    <source>
        <dbReference type="EMBL" id="CCX31964.1"/>
    </source>
</evidence>
<accession>U4LIP1</accession>
<gene>
    <name evidence="1" type="ORF">PCON_12041</name>
</gene>
<proteinExistence type="predicted"/>